<evidence type="ECO:0000313" key="3">
    <source>
        <dbReference type="Proteomes" id="UP000481861"/>
    </source>
</evidence>
<dbReference type="Proteomes" id="UP000481861">
    <property type="component" value="Unassembled WGS sequence"/>
</dbReference>
<protein>
    <submittedName>
        <fullName evidence="2">Uncharacterized protein</fullName>
    </submittedName>
</protein>
<name>A0A7C8MHH7_9PLEO</name>
<evidence type="ECO:0000256" key="1">
    <source>
        <dbReference type="SAM" id="MobiDB-lite"/>
    </source>
</evidence>
<accession>A0A7C8MHH7</accession>
<sequence length="201" mass="21588">MCLPWIRRARRGAPSIPTDTGQRRMPAQHSNPTSTSTSTISSFSFSSSSSSAVQVAIRSLGWVAEPRERVSLRTLLRHSTRPTCTVAVSARLSRSRLPRRGSRCGCATGVVLVRTACRFRVGDWSAAMALSASRRGGDILTSLSVLVAQTKNCPPKNCPPLVVGACSWRSPLQVVCSMAAGLLIQATVPTNPTSEQRSPRQ</sequence>
<comment type="caution">
    <text evidence="2">The sequence shown here is derived from an EMBL/GenBank/DDBJ whole genome shotgun (WGS) entry which is preliminary data.</text>
</comment>
<feature type="region of interest" description="Disordered" evidence="1">
    <location>
        <begin position="11"/>
        <end position="41"/>
    </location>
</feature>
<dbReference type="AlphaFoldDB" id="A0A7C8MHH7"/>
<gene>
    <name evidence="2" type="ORF">BDV95DRAFT_231719</name>
</gene>
<organism evidence="2 3">
    <name type="scientific">Massariosphaeria phaeospora</name>
    <dbReference type="NCBI Taxonomy" id="100035"/>
    <lineage>
        <taxon>Eukaryota</taxon>
        <taxon>Fungi</taxon>
        <taxon>Dikarya</taxon>
        <taxon>Ascomycota</taxon>
        <taxon>Pezizomycotina</taxon>
        <taxon>Dothideomycetes</taxon>
        <taxon>Pleosporomycetidae</taxon>
        <taxon>Pleosporales</taxon>
        <taxon>Pleosporales incertae sedis</taxon>
        <taxon>Massariosphaeria</taxon>
    </lineage>
</organism>
<dbReference type="EMBL" id="JAADJZ010000003">
    <property type="protein sequence ID" value="KAF2876595.1"/>
    <property type="molecule type" value="Genomic_DNA"/>
</dbReference>
<proteinExistence type="predicted"/>
<keyword evidence="3" id="KW-1185">Reference proteome</keyword>
<evidence type="ECO:0000313" key="2">
    <source>
        <dbReference type="EMBL" id="KAF2876595.1"/>
    </source>
</evidence>
<reference evidence="2 3" key="1">
    <citation type="submission" date="2020-01" db="EMBL/GenBank/DDBJ databases">
        <authorList>
            <consortium name="DOE Joint Genome Institute"/>
            <person name="Haridas S."/>
            <person name="Albert R."/>
            <person name="Binder M."/>
            <person name="Bloem J."/>
            <person name="Labutti K."/>
            <person name="Salamov A."/>
            <person name="Andreopoulos B."/>
            <person name="Baker S.E."/>
            <person name="Barry K."/>
            <person name="Bills G."/>
            <person name="Bluhm B.H."/>
            <person name="Cannon C."/>
            <person name="Castanera R."/>
            <person name="Culley D.E."/>
            <person name="Daum C."/>
            <person name="Ezra D."/>
            <person name="Gonzalez J.B."/>
            <person name="Henrissat B."/>
            <person name="Kuo A."/>
            <person name="Liang C."/>
            <person name="Lipzen A."/>
            <person name="Lutzoni F."/>
            <person name="Magnuson J."/>
            <person name="Mondo S."/>
            <person name="Nolan M."/>
            <person name="Ohm R."/>
            <person name="Pangilinan J."/>
            <person name="Park H.-J.H."/>
            <person name="Ramirez L."/>
            <person name="Alfaro M."/>
            <person name="Sun H."/>
            <person name="Tritt A."/>
            <person name="Yoshinaga Y."/>
            <person name="Zwiers L.-H.L."/>
            <person name="Turgeon B.G."/>
            <person name="Goodwin S.B."/>
            <person name="Spatafora J.W."/>
            <person name="Crous P.W."/>
            <person name="Grigoriev I.V."/>
        </authorList>
    </citation>
    <scope>NUCLEOTIDE SEQUENCE [LARGE SCALE GENOMIC DNA]</scope>
    <source>
        <strain evidence="2 3">CBS 611.86</strain>
    </source>
</reference>